<dbReference type="EMBL" id="CYSE01000001">
    <property type="protein sequence ID" value="CUH75206.1"/>
    <property type="molecule type" value="Genomic_DNA"/>
</dbReference>
<proteinExistence type="predicted"/>
<evidence type="ECO:0000313" key="3">
    <source>
        <dbReference type="Proteomes" id="UP000054935"/>
    </source>
</evidence>
<organism evidence="2 3">
    <name type="scientific">Tropicibacter naphthalenivorans</name>
    <dbReference type="NCBI Taxonomy" id="441103"/>
    <lineage>
        <taxon>Bacteria</taxon>
        <taxon>Pseudomonadati</taxon>
        <taxon>Pseudomonadota</taxon>
        <taxon>Alphaproteobacteria</taxon>
        <taxon>Rhodobacterales</taxon>
        <taxon>Roseobacteraceae</taxon>
        <taxon>Tropicibacter</taxon>
    </lineage>
</organism>
<dbReference type="AlphaFoldDB" id="A0A0P1GHZ9"/>
<accession>A0A0P1GHZ9</accession>
<reference evidence="2 3" key="1">
    <citation type="submission" date="2015-09" db="EMBL/GenBank/DDBJ databases">
        <authorList>
            <consortium name="Swine Surveillance"/>
        </authorList>
    </citation>
    <scope>NUCLEOTIDE SEQUENCE [LARGE SCALE GENOMIC DNA]</scope>
    <source>
        <strain evidence="2 3">CECT 7648</strain>
    </source>
</reference>
<feature type="signal peptide" evidence="1">
    <location>
        <begin position="1"/>
        <end position="20"/>
    </location>
</feature>
<feature type="chain" id="PRO_5006063449" description="Invasion protein B, involved in pathogenesis" evidence="1">
    <location>
        <begin position="21"/>
        <end position="297"/>
    </location>
</feature>
<sequence>MLRSVLAMFGVLLWASAAQAQWATIDDPVADRHAAQVCSTGKEKVCFELSCQGGAPLTWRMASEDVIDMVVAPSVRVLIFVGARLAGELEFQQTMPGEYEAPLEKWHEEGLKRLKEGASAELRLWFDGEQPPQIHRLGLRGSRDALTAVETACTKPDFEAREVARRTSQNPLVEILGDMKEACDALGGELRPREGLAEAIDIDGQDPIDLRVNHARAECSAVSNMVCGPSGCLTSLWLGLEGGDYRQAYEGNVQDLRMVMPGIVEMELVGEACDLAAGAKCKRRYALVGDRLELLAP</sequence>
<protein>
    <recommendedName>
        <fullName evidence="4">Invasion protein B, involved in pathogenesis</fullName>
    </recommendedName>
</protein>
<evidence type="ECO:0000313" key="2">
    <source>
        <dbReference type="EMBL" id="CUH75206.1"/>
    </source>
</evidence>
<dbReference type="RefSeq" id="WP_058245886.1">
    <property type="nucleotide sequence ID" value="NZ_CYSE01000001.1"/>
</dbReference>
<keyword evidence="1" id="KW-0732">Signal</keyword>
<name>A0A0P1GHZ9_9RHOB</name>
<evidence type="ECO:0000256" key="1">
    <source>
        <dbReference type="SAM" id="SignalP"/>
    </source>
</evidence>
<dbReference type="Proteomes" id="UP000054935">
    <property type="component" value="Unassembled WGS sequence"/>
</dbReference>
<keyword evidence="3" id="KW-1185">Reference proteome</keyword>
<dbReference type="OrthoDB" id="7821733at2"/>
<gene>
    <name evidence="2" type="ORF">TRN7648_00321</name>
</gene>
<evidence type="ECO:0008006" key="4">
    <source>
        <dbReference type="Google" id="ProtNLM"/>
    </source>
</evidence>